<dbReference type="Proteomes" id="UP000266723">
    <property type="component" value="Unassembled WGS sequence"/>
</dbReference>
<sequence length="60" mass="6826">MKTRGISHVWFVALYIQYGAIAILGTKKESQMTLIEGSNLEAKNISTDPTMPKNFHRMEK</sequence>
<protein>
    <submittedName>
        <fullName evidence="2">Uncharacterized protein</fullName>
    </submittedName>
</protein>
<keyword evidence="3" id="KW-1185">Reference proteome</keyword>
<keyword evidence="1" id="KW-1133">Transmembrane helix</keyword>
<gene>
    <name evidence="2" type="ORF">DY000_02003154</name>
</gene>
<evidence type="ECO:0000313" key="3">
    <source>
        <dbReference type="Proteomes" id="UP000266723"/>
    </source>
</evidence>
<reference evidence="2 3" key="1">
    <citation type="journal article" date="2020" name="BMC Genomics">
        <title>Intraspecific diversification of the crop wild relative Brassica cretica Lam. using demographic model selection.</title>
        <authorList>
            <person name="Kioukis A."/>
            <person name="Michalopoulou V.A."/>
            <person name="Briers L."/>
            <person name="Pirintsos S."/>
            <person name="Studholme D.J."/>
            <person name="Pavlidis P."/>
            <person name="Sarris P.F."/>
        </authorList>
    </citation>
    <scope>NUCLEOTIDE SEQUENCE [LARGE SCALE GENOMIC DNA]</scope>
    <source>
        <strain evidence="3">cv. PFS-1207/04</strain>
    </source>
</reference>
<keyword evidence="1" id="KW-0472">Membrane</keyword>
<comment type="caution">
    <text evidence="2">The sequence shown here is derived from an EMBL/GenBank/DDBJ whole genome shotgun (WGS) entry which is preliminary data.</text>
</comment>
<proteinExistence type="predicted"/>
<feature type="transmembrane region" description="Helical" evidence="1">
    <location>
        <begin position="6"/>
        <end position="25"/>
    </location>
</feature>
<keyword evidence="1" id="KW-0812">Transmembrane</keyword>
<organism evidence="2 3">
    <name type="scientific">Brassica cretica</name>
    <name type="common">Mustard</name>
    <dbReference type="NCBI Taxonomy" id="69181"/>
    <lineage>
        <taxon>Eukaryota</taxon>
        <taxon>Viridiplantae</taxon>
        <taxon>Streptophyta</taxon>
        <taxon>Embryophyta</taxon>
        <taxon>Tracheophyta</taxon>
        <taxon>Spermatophyta</taxon>
        <taxon>Magnoliopsida</taxon>
        <taxon>eudicotyledons</taxon>
        <taxon>Gunneridae</taxon>
        <taxon>Pentapetalae</taxon>
        <taxon>rosids</taxon>
        <taxon>malvids</taxon>
        <taxon>Brassicales</taxon>
        <taxon>Brassicaceae</taxon>
        <taxon>Brassiceae</taxon>
        <taxon>Brassica</taxon>
    </lineage>
</organism>
<evidence type="ECO:0000313" key="2">
    <source>
        <dbReference type="EMBL" id="KAF3550018.1"/>
    </source>
</evidence>
<accession>A0ABQ7CFV6</accession>
<evidence type="ECO:0000256" key="1">
    <source>
        <dbReference type="SAM" id="Phobius"/>
    </source>
</evidence>
<name>A0ABQ7CFV6_BRACR</name>
<dbReference type="EMBL" id="QGKV02000832">
    <property type="protein sequence ID" value="KAF3550018.1"/>
    <property type="molecule type" value="Genomic_DNA"/>
</dbReference>